<dbReference type="Proteomes" id="UP000031518">
    <property type="component" value="Unassembled WGS sequence"/>
</dbReference>
<dbReference type="STRING" id="454194.PYK22_00897"/>
<dbReference type="RefSeq" id="WP_041974840.1">
    <property type="nucleotide sequence ID" value="NZ_CBXV010000003.1"/>
</dbReference>
<name>A0A0B6WVX4_9BACT</name>
<organism evidence="1 2">
    <name type="scientific">Pyrinomonas methylaliphatogenes</name>
    <dbReference type="NCBI Taxonomy" id="454194"/>
    <lineage>
        <taxon>Bacteria</taxon>
        <taxon>Pseudomonadati</taxon>
        <taxon>Acidobacteriota</taxon>
        <taxon>Blastocatellia</taxon>
        <taxon>Blastocatellales</taxon>
        <taxon>Pyrinomonadaceae</taxon>
        <taxon>Pyrinomonas</taxon>
    </lineage>
</organism>
<reference evidence="1" key="2">
    <citation type="submission" date="2015-01" db="EMBL/GenBank/DDBJ databases">
        <title>Complete genome sequence of Pyrinomonas methylaliphatogenes type strain K22T.</title>
        <authorList>
            <person name="Lee K.C.Y."/>
            <person name="Power J.F."/>
            <person name="Dunfield P.F."/>
            <person name="Morgan X.C."/>
            <person name="Huttenhower C."/>
            <person name="Stott M.B."/>
        </authorList>
    </citation>
    <scope>NUCLEOTIDE SEQUENCE [LARGE SCALE GENOMIC DNA]</scope>
    <source>
        <strain evidence="1">K22</strain>
    </source>
</reference>
<proteinExistence type="predicted"/>
<sequence>MNFVDPTGLVSDEEEVIRIETRAPRWVDDFWLRHALGVLFGAGQRVRLWTEYEPRAGGRDGVPTLVQGQHNVQLQRPLAKNKTLISAAELAASVRKNSAPSRKLL</sequence>
<protein>
    <submittedName>
        <fullName evidence="1">Uncharacterized protein</fullName>
    </submittedName>
</protein>
<accession>A0A0B6WVX4</accession>
<keyword evidence="2" id="KW-1185">Reference proteome</keyword>
<dbReference type="AlphaFoldDB" id="A0A0B6WVX4"/>
<evidence type="ECO:0000313" key="1">
    <source>
        <dbReference type="EMBL" id="CDM64902.1"/>
    </source>
</evidence>
<dbReference type="EMBL" id="CBXV010000003">
    <property type="protein sequence ID" value="CDM64902.1"/>
    <property type="molecule type" value="Genomic_DNA"/>
</dbReference>
<evidence type="ECO:0000313" key="2">
    <source>
        <dbReference type="Proteomes" id="UP000031518"/>
    </source>
</evidence>
<reference evidence="1" key="1">
    <citation type="submission" date="2013-12" db="EMBL/GenBank/DDBJ databases">
        <authorList>
            <person name="Stott M."/>
        </authorList>
    </citation>
    <scope>NUCLEOTIDE SEQUENCE [LARGE SCALE GENOMIC DNA]</scope>
    <source>
        <strain evidence="1">K22</strain>
    </source>
</reference>
<gene>
    <name evidence="1" type="ORF">PYK22_00897</name>
</gene>